<organism evidence="1 2">
    <name type="scientific">Syntrophorhabdus aromaticivorans</name>
    <dbReference type="NCBI Taxonomy" id="328301"/>
    <lineage>
        <taxon>Bacteria</taxon>
        <taxon>Pseudomonadati</taxon>
        <taxon>Thermodesulfobacteriota</taxon>
        <taxon>Syntrophorhabdia</taxon>
        <taxon>Syntrophorhabdales</taxon>
        <taxon>Syntrophorhabdaceae</taxon>
        <taxon>Syntrophorhabdus</taxon>
    </lineage>
</organism>
<dbReference type="AlphaFoldDB" id="A0A971S0Q4"/>
<reference evidence="1" key="1">
    <citation type="journal article" date="2020" name="Biotechnol. Biofuels">
        <title>New insights from the biogas microbiome by comprehensive genome-resolved metagenomics of nearly 1600 species originating from multiple anaerobic digesters.</title>
        <authorList>
            <person name="Campanaro S."/>
            <person name="Treu L."/>
            <person name="Rodriguez-R L.M."/>
            <person name="Kovalovszki A."/>
            <person name="Ziels R.M."/>
            <person name="Maus I."/>
            <person name="Zhu X."/>
            <person name="Kougias P.G."/>
            <person name="Basile A."/>
            <person name="Luo G."/>
            <person name="Schluter A."/>
            <person name="Konstantinidis K.T."/>
            <person name="Angelidaki I."/>
        </authorList>
    </citation>
    <scope>NUCLEOTIDE SEQUENCE</scope>
    <source>
        <strain evidence="1">AS06rmzACSIP_7</strain>
    </source>
</reference>
<protein>
    <submittedName>
        <fullName evidence="1">Phosphoenolpyruvate carboxykinase</fullName>
    </submittedName>
</protein>
<proteinExistence type="predicted"/>
<dbReference type="Proteomes" id="UP000777265">
    <property type="component" value="Unassembled WGS sequence"/>
</dbReference>
<evidence type="ECO:0000313" key="1">
    <source>
        <dbReference type="EMBL" id="NLW35356.1"/>
    </source>
</evidence>
<name>A0A971S0Q4_9BACT</name>
<gene>
    <name evidence="1" type="ORF">GXY80_07735</name>
</gene>
<reference evidence="1" key="2">
    <citation type="submission" date="2020-01" db="EMBL/GenBank/DDBJ databases">
        <authorList>
            <person name="Campanaro S."/>
        </authorList>
    </citation>
    <scope>NUCLEOTIDE SEQUENCE</scope>
    <source>
        <strain evidence="1">AS06rmzACSIP_7</strain>
    </source>
</reference>
<accession>A0A971S0Q4</accession>
<comment type="caution">
    <text evidence="1">The sequence shown here is derived from an EMBL/GenBank/DDBJ whole genome shotgun (WGS) entry which is preliminary data.</text>
</comment>
<dbReference type="SUPFAM" id="SSF53795">
    <property type="entry name" value="PEP carboxykinase-like"/>
    <property type="match status" value="1"/>
</dbReference>
<evidence type="ECO:0000313" key="2">
    <source>
        <dbReference type="Proteomes" id="UP000777265"/>
    </source>
</evidence>
<sequence>MDLQGTFRFVDRKVIILLRDRVCESPEELLLSELFSEILSRFITDLKNKESPLLEVFGKPIGEIRQADIHELTRAFLVLSKMALEAVPKLVEEGERFSGNPSLLLAFVESLYNYWRQFERFIVCDSSGDRLDQRPYRTFNSTIESLTHLVRQTYRDIEENITGRHPSIYRQVRAGAEMAVIALPKDVGLPGGSYQKLRNIPMIRQILLYPPLLLNPPMNKRTGKFERISRNPLDLIDISHNEWLCYPARVGPLLILIYIHEKFYELGLSLCNLFELADDEFLNRPIDAVYLFGVPGNVLDGLAPMPTVFYDDLENNVLTAFCPNQDQFGYFGYLKKMVLTLHNIKIMKEGKMPFHGAMVRIATKGTRPVTVLIVGDTGAGKSETLEAFRVIGEDRIEEMIVVADDMGSLDIDREENVMGYGTEIGAFVRLDDLQPGYAFGQLDRSIIMNPSQVNARTVLPVTTYEHVMKGYSVDMVLYANNYEELDEDHPIIERLVSPDAALHIFREGTAMSKGTTTSTGLVHTYFVNVFGPIQYKTVHEELVKRFFQAFFEKKIFVGQLRTRLGIPGWERHGPEEAARALLTWLTHCCT</sequence>
<dbReference type="EMBL" id="JAAYEE010000126">
    <property type="protein sequence ID" value="NLW35356.1"/>
    <property type="molecule type" value="Genomic_DNA"/>
</dbReference>